<gene>
    <name evidence="3" type="ORF">M6D93_03915</name>
</gene>
<evidence type="ECO:0000256" key="1">
    <source>
        <dbReference type="ARBA" id="ARBA00008812"/>
    </source>
</evidence>
<dbReference type="PANTHER" id="PTHR34406">
    <property type="entry name" value="PROTEIN YCEI"/>
    <property type="match status" value="1"/>
</dbReference>
<reference evidence="3" key="2">
    <citation type="submission" date="2022-05" db="EMBL/GenBank/DDBJ databases">
        <authorList>
            <person name="Kim J.-S."/>
            <person name="Lee K."/>
            <person name="Suh M."/>
            <person name="Eom M."/>
            <person name="Kim J.-S."/>
            <person name="Kim D.-S."/>
            <person name="Ko S.-H."/>
            <person name="Shin Y."/>
            <person name="Lee J.-S."/>
        </authorList>
    </citation>
    <scope>NUCLEOTIDE SEQUENCE</scope>
    <source>
        <strain evidence="3">N237</strain>
    </source>
</reference>
<dbReference type="Gene3D" id="2.40.128.110">
    <property type="entry name" value="Lipid/polyisoprenoid-binding, YceI-like"/>
    <property type="match status" value="1"/>
</dbReference>
<dbReference type="InterPro" id="IPR007372">
    <property type="entry name" value="Lipid/polyisoprenoid-bd_YceI"/>
</dbReference>
<evidence type="ECO:0000259" key="2">
    <source>
        <dbReference type="SMART" id="SM00867"/>
    </source>
</evidence>
<dbReference type="InterPro" id="IPR036761">
    <property type="entry name" value="TTHA0802/YceI-like_sf"/>
</dbReference>
<proteinExistence type="inferred from homology"/>
<name>A0ABY4R0B8_9ACTN</name>
<dbReference type="Pfam" id="PF04264">
    <property type="entry name" value="YceI"/>
    <property type="match status" value="1"/>
</dbReference>
<dbReference type="SUPFAM" id="SSF101874">
    <property type="entry name" value="YceI-like"/>
    <property type="match status" value="1"/>
</dbReference>
<evidence type="ECO:0000313" key="4">
    <source>
        <dbReference type="Proteomes" id="UP001056336"/>
    </source>
</evidence>
<reference evidence="3" key="1">
    <citation type="journal article" date="2018" name="Int. J. Syst. Evol. Microbiol.">
        <title>Jatrophihabitans telluris sp. nov., isolated from sediment soil of lava forest wetlands and the emended description of the genus Jatrophihabitans.</title>
        <authorList>
            <person name="Lee K.C."/>
            <person name="Suh M.K."/>
            <person name="Eom M.K."/>
            <person name="Kim K.K."/>
            <person name="Kim J.S."/>
            <person name="Kim D.S."/>
            <person name="Ko S.H."/>
            <person name="Shin Y.K."/>
            <person name="Lee J.S."/>
        </authorList>
    </citation>
    <scope>NUCLEOTIDE SEQUENCE</scope>
    <source>
        <strain evidence="3">N237</strain>
    </source>
</reference>
<dbReference type="Proteomes" id="UP001056336">
    <property type="component" value="Chromosome"/>
</dbReference>
<evidence type="ECO:0000313" key="3">
    <source>
        <dbReference type="EMBL" id="UQX89155.1"/>
    </source>
</evidence>
<protein>
    <submittedName>
        <fullName evidence="3">YceI family protein</fullName>
    </submittedName>
</protein>
<keyword evidence="4" id="KW-1185">Reference proteome</keyword>
<organism evidence="3 4">
    <name type="scientific">Jatrophihabitans telluris</name>
    <dbReference type="NCBI Taxonomy" id="2038343"/>
    <lineage>
        <taxon>Bacteria</taxon>
        <taxon>Bacillati</taxon>
        <taxon>Actinomycetota</taxon>
        <taxon>Actinomycetes</taxon>
        <taxon>Jatrophihabitantales</taxon>
        <taxon>Jatrophihabitantaceae</taxon>
        <taxon>Jatrophihabitans</taxon>
    </lineage>
</organism>
<dbReference type="SMART" id="SM00867">
    <property type="entry name" value="YceI"/>
    <property type="match status" value="1"/>
</dbReference>
<accession>A0ABY4R0B8</accession>
<dbReference type="RefSeq" id="WP_249773051.1">
    <property type="nucleotide sequence ID" value="NZ_CP097332.1"/>
</dbReference>
<sequence length="184" mass="19873">MTATLTDVTGTYTLDVAHSRIGFSARHAMVTKVRGAFNDFAGTIVLDGANPSNSSAELSIQVASIDTRNEQRDGHLRTNDFFDAPSFPEITYKSTSIEQLDEENFRVTGDLTIKGVTKSIVVDWEFAGLATDPYGNVRAGFEGKATLNRTDFGIAFNAALETGGVLVSEKINLEFEVSAIRQAA</sequence>
<dbReference type="PANTHER" id="PTHR34406:SF1">
    <property type="entry name" value="PROTEIN YCEI"/>
    <property type="match status" value="1"/>
</dbReference>
<feature type="domain" description="Lipid/polyisoprenoid-binding YceI-like" evidence="2">
    <location>
        <begin position="11"/>
        <end position="180"/>
    </location>
</feature>
<comment type="similarity">
    <text evidence="1">Belongs to the UPF0312 family.</text>
</comment>
<dbReference type="EMBL" id="CP097332">
    <property type="protein sequence ID" value="UQX89155.1"/>
    <property type="molecule type" value="Genomic_DNA"/>
</dbReference>